<dbReference type="EMBL" id="BARW01033086">
    <property type="protein sequence ID" value="GAJ05991.1"/>
    <property type="molecule type" value="Genomic_DNA"/>
</dbReference>
<evidence type="ECO:0000256" key="4">
    <source>
        <dbReference type="ARBA" id="ARBA00022840"/>
    </source>
</evidence>
<keyword evidence="1" id="KW-0808">Transferase</keyword>
<sequence>YQCGVIQSPEEIDALGHRVVHGGEEFVNPTEINDEVITKLEKFSHLAPLHNPANLAGIYAARKLFPNVPHVAIFDTAFHQTIPPYAFFYGIPYRFYEQFRIRRYGFHGTSHRYVARRAAETLNKSFSEFSGITCHLGNGCSITAVHKGKSVDTSMGLTPLEGLLMGTRSGDIDPGLVLFLTQEAGVSLEEMDFLLNKQSGLLGISGISNDVRILWEAADKGNQRAKLALEIFAYRVKKY</sequence>
<comment type="caution">
    <text evidence="5">The sequence shown here is derived from an EMBL/GenBank/DDBJ whole genome shotgun (WGS) entry which is preliminary data.</text>
</comment>
<accession>X1V1G5</accession>
<dbReference type="PANTHER" id="PTHR21060">
    <property type="entry name" value="ACETATE KINASE"/>
    <property type="match status" value="1"/>
</dbReference>
<feature type="non-terminal residue" evidence="5">
    <location>
        <position position="1"/>
    </location>
</feature>
<evidence type="ECO:0000256" key="3">
    <source>
        <dbReference type="ARBA" id="ARBA00022777"/>
    </source>
</evidence>
<dbReference type="HAMAP" id="MF_00020">
    <property type="entry name" value="Acetate_kinase"/>
    <property type="match status" value="1"/>
</dbReference>
<keyword evidence="3" id="KW-0418">Kinase</keyword>
<protein>
    <recommendedName>
        <fullName evidence="6">Acetate kinase</fullName>
    </recommendedName>
</protein>
<dbReference type="GO" id="GO:0008776">
    <property type="term" value="F:acetate kinase activity"/>
    <property type="evidence" value="ECO:0007669"/>
    <property type="project" value="TreeGrafter"/>
</dbReference>
<evidence type="ECO:0000256" key="1">
    <source>
        <dbReference type="ARBA" id="ARBA00022679"/>
    </source>
</evidence>
<keyword evidence="2" id="KW-0547">Nucleotide-binding</keyword>
<proteinExistence type="inferred from homology"/>
<feature type="non-terminal residue" evidence="5">
    <location>
        <position position="239"/>
    </location>
</feature>
<keyword evidence="4" id="KW-0067">ATP-binding</keyword>
<dbReference type="AlphaFoldDB" id="X1V1G5"/>
<gene>
    <name evidence="5" type="ORF">S12H4_52197</name>
</gene>
<dbReference type="SUPFAM" id="SSF53067">
    <property type="entry name" value="Actin-like ATPase domain"/>
    <property type="match status" value="2"/>
</dbReference>
<dbReference type="PRINTS" id="PR00471">
    <property type="entry name" value="ACETATEKNASE"/>
</dbReference>
<reference evidence="5" key="1">
    <citation type="journal article" date="2014" name="Front. Microbiol.">
        <title>High frequency of phylogenetically diverse reductive dehalogenase-homologous genes in deep subseafloor sedimentary metagenomes.</title>
        <authorList>
            <person name="Kawai M."/>
            <person name="Futagami T."/>
            <person name="Toyoda A."/>
            <person name="Takaki Y."/>
            <person name="Nishi S."/>
            <person name="Hori S."/>
            <person name="Arai W."/>
            <person name="Tsubouchi T."/>
            <person name="Morono Y."/>
            <person name="Uchiyama I."/>
            <person name="Ito T."/>
            <person name="Fujiyama A."/>
            <person name="Inagaki F."/>
            <person name="Takami H."/>
        </authorList>
    </citation>
    <scope>NUCLEOTIDE SEQUENCE</scope>
    <source>
        <strain evidence="5">Expedition CK06-06</strain>
    </source>
</reference>
<dbReference type="PANTHER" id="PTHR21060:SF15">
    <property type="entry name" value="ACETATE KINASE-RELATED"/>
    <property type="match status" value="1"/>
</dbReference>
<name>X1V1G5_9ZZZZ</name>
<dbReference type="Gene3D" id="3.30.420.40">
    <property type="match status" value="2"/>
</dbReference>
<dbReference type="InterPro" id="IPR043129">
    <property type="entry name" value="ATPase_NBD"/>
</dbReference>
<dbReference type="GO" id="GO:0005524">
    <property type="term" value="F:ATP binding"/>
    <property type="evidence" value="ECO:0007669"/>
    <property type="project" value="UniProtKB-KW"/>
</dbReference>
<dbReference type="NCBIfam" id="TIGR00016">
    <property type="entry name" value="ackA"/>
    <property type="match status" value="1"/>
</dbReference>
<evidence type="ECO:0000256" key="2">
    <source>
        <dbReference type="ARBA" id="ARBA00022741"/>
    </source>
</evidence>
<dbReference type="InterPro" id="IPR004372">
    <property type="entry name" value="Ac/propionate_kinase"/>
</dbReference>
<evidence type="ECO:0000313" key="5">
    <source>
        <dbReference type="EMBL" id="GAJ05991.1"/>
    </source>
</evidence>
<dbReference type="InterPro" id="IPR000890">
    <property type="entry name" value="Aliphatic_acid_kin_short-chain"/>
</dbReference>
<dbReference type="GO" id="GO:0006083">
    <property type="term" value="P:acetate metabolic process"/>
    <property type="evidence" value="ECO:0007669"/>
    <property type="project" value="TreeGrafter"/>
</dbReference>
<evidence type="ECO:0008006" key="6">
    <source>
        <dbReference type="Google" id="ProtNLM"/>
    </source>
</evidence>
<dbReference type="Pfam" id="PF00871">
    <property type="entry name" value="Acetate_kinase"/>
    <property type="match status" value="1"/>
</dbReference>
<organism evidence="5">
    <name type="scientific">marine sediment metagenome</name>
    <dbReference type="NCBI Taxonomy" id="412755"/>
    <lineage>
        <taxon>unclassified sequences</taxon>
        <taxon>metagenomes</taxon>
        <taxon>ecological metagenomes</taxon>
    </lineage>
</organism>